<dbReference type="Proteomes" id="UP000054498">
    <property type="component" value="Unassembled WGS sequence"/>
</dbReference>
<dbReference type="EMBL" id="KK105116">
    <property type="protein sequence ID" value="KIY93013.1"/>
    <property type="molecule type" value="Genomic_DNA"/>
</dbReference>
<protein>
    <submittedName>
        <fullName evidence="2">Uncharacterized protein</fullName>
    </submittedName>
</protein>
<feature type="compositionally biased region" description="Basic and acidic residues" evidence="1">
    <location>
        <begin position="1"/>
        <end position="11"/>
    </location>
</feature>
<accession>A0A0D2KAG0</accession>
<feature type="compositionally biased region" description="Pro residues" evidence="1">
    <location>
        <begin position="59"/>
        <end position="68"/>
    </location>
</feature>
<evidence type="ECO:0000256" key="1">
    <source>
        <dbReference type="SAM" id="MobiDB-lite"/>
    </source>
</evidence>
<feature type="compositionally biased region" description="Low complexity" evidence="1">
    <location>
        <begin position="151"/>
        <end position="161"/>
    </location>
</feature>
<feature type="compositionally biased region" description="Basic and acidic residues" evidence="1">
    <location>
        <begin position="30"/>
        <end position="44"/>
    </location>
</feature>
<feature type="region of interest" description="Disordered" evidence="1">
    <location>
        <begin position="1"/>
        <end position="102"/>
    </location>
</feature>
<evidence type="ECO:0000313" key="2">
    <source>
        <dbReference type="EMBL" id="KIY93013.1"/>
    </source>
</evidence>
<proteinExistence type="predicted"/>
<name>A0A0D2KAG0_9CHLO</name>
<dbReference type="KEGG" id="mng:MNEG_14950"/>
<feature type="compositionally biased region" description="Pro residues" evidence="1">
    <location>
        <begin position="75"/>
        <end position="93"/>
    </location>
</feature>
<sequence length="161" mass="16695">MISPAEAERQRQRASISFMYQKPPGLEAALARDRELEAKKKQQEEQQQQLAAAGGAGPGPAPAAPGPGAPSQQQQPPPTALGAPPQLPHPQQPPVGLDRLREDPLTSLIAARASLARSDRFVLKSSAREGVHGGLAAGGANQELLADEPEAAGAAEEPQDG</sequence>
<dbReference type="STRING" id="145388.A0A0D2KAG0"/>
<dbReference type="GeneID" id="25732563"/>
<feature type="region of interest" description="Disordered" evidence="1">
    <location>
        <begin position="128"/>
        <end position="161"/>
    </location>
</feature>
<keyword evidence="3" id="KW-1185">Reference proteome</keyword>
<gene>
    <name evidence="2" type="ORF">MNEG_14950</name>
</gene>
<dbReference type="AlphaFoldDB" id="A0A0D2KAG0"/>
<evidence type="ECO:0000313" key="3">
    <source>
        <dbReference type="Proteomes" id="UP000054498"/>
    </source>
</evidence>
<dbReference type="RefSeq" id="XP_013892033.1">
    <property type="nucleotide sequence ID" value="XM_014036579.1"/>
</dbReference>
<reference evidence="2 3" key="1">
    <citation type="journal article" date="2013" name="BMC Genomics">
        <title>Reconstruction of the lipid metabolism for the microalga Monoraphidium neglectum from its genome sequence reveals characteristics suitable for biofuel production.</title>
        <authorList>
            <person name="Bogen C."/>
            <person name="Al-Dilaimi A."/>
            <person name="Albersmeier A."/>
            <person name="Wichmann J."/>
            <person name="Grundmann M."/>
            <person name="Rupp O."/>
            <person name="Lauersen K.J."/>
            <person name="Blifernez-Klassen O."/>
            <person name="Kalinowski J."/>
            <person name="Goesmann A."/>
            <person name="Mussgnug J.H."/>
            <person name="Kruse O."/>
        </authorList>
    </citation>
    <scope>NUCLEOTIDE SEQUENCE [LARGE SCALE GENOMIC DNA]</scope>
    <source>
        <strain evidence="2 3">SAG 48.87</strain>
    </source>
</reference>
<organism evidence="2 3">
    <name type="scientific">Monoraphidium neglectum</name>
    <dbReference type="NCBI Taxonomy" id="145388"/>
    <lineage>
        <taxon>Eukaryota</taxon>
        <taxon>Viridiplantae</taxon>
        <taxon>Chlorophyta</taxon>
        <taxon>core chlorophytes</taxon>
        <taxon>Chlorophyceae</taxon>
        <taxon>CS clade</taxon>
        <taxon>Sphaeropleales</taxon>
        <taxon>Selenastraceae</taxon>
        <taxon>Monoraphidium</taxon>
    </lineage>
</organism>